<dbReference type="AlphaFoldDB" id="A0A933E782"/>
<comment type="caution">
    <text evidence="1">The sequence shown here is derived from an EMBL/GenBank/DDBJ whole genome shotgun (WGS) entry which is preliminary data.</text>
</comment>
<proteinExistence type="predicted"/>
<evidence type="ECO:0000313" key="1">
    <source>
        <dbReference type="EMBL" id="MBI4250836.1"/>
    </source>
</evidence>
<dbReference type="EMBL" id="JACQRX010000006">
    <property type="protein sequence ID" value="MBI4250836.1"/>
    <property type="molecule type" value="Genomic_DNA"/>
</dbReference>
<name>A0A933E782_UNCTE</name>
<dbReference type="Proteomes" id="UP000752292">
    <property type="component" value="Unassembled WGS sequence"/>
</dbReference>
<accession>A0A933E782</accession>
<protein>
    <submittedName>
        <fullName evidence="1">Dehypoxanthine futalosine cyclase</fullName>
    </submittedName>
</protein>
<organism evidence="1 2">
    <name type="scientific">Tectimicrobiota bacterium</name>
    <dbReference type="NCBI Taxonomy" id="2528274"/>
    <lineage>
        <taxon>Bacteria</taxon>
        <taxon>Pseudomonadati</taxon>
        <taxon>Nitrospinota/Tectimicrobiota group</taxon>
        <taxon>Candidatus Tectimicrobiota</taxon>
    </lineage>
</organism>
<gene>
    <name evidence="1" type="ORF">HY618_00115</name>
</gene>
<feature type="non-terminal residue" evidence="1">
    <location>
        <position position="51"/>
    </location>
</feature>
<evidence type="ECO:0000313" key="2">
    <source>
        <dbReference type="Proteomes" id="UP000752292"/>
    </source>
</evidence>
<reference evidence="1" key="1">
    <citation type="submission" date="2020-07" db="EMBL/GenBank/DDBJ databases">
        <title>Huge and variable diversity of episymbiotic CPR bacteria and DPANN archaea in groundwater ecosystems.</title>
        <authorList>
            <person name="He C.Y."/>
            <person name="Keren R."/>
            <person name="Whittaker M."/>
            <person name="Farag I.F."/>
            <person name="Doudna J."/>
            <person name="Cate J.H.D."/>
            <person name="Banfield J.F."/>
        </authorList>
    </citation>
    <scope>NUCLEOTIDE SEQUENCE</scope>
    <source>
        <strain evidence="1">NC_groundwater_1370_Ag_S-0.2um_69_93</strain>
    </source>
</reference>
<sequence length="51" mass="5336">MPTATTVFYDAIEKAASGDRLSLEEGLALLEGHDLAALGAGADEVRARKHP</sequence>